<organism evidence="3 4">
    <name type="scientific">Aliarcobacter vitoriensis</name>
    <dbReference type="NCBI Taxonomy" id="2011099"/>
    <lineage>
        <taxon>Bacteria</taxon>
        <taxon>Pseudomonadati</taxon>
        <taxon>Campylobacterota</taxon>
        <taxon>Epsilonproteobacteria</taxon>
        <taxon>Campylobacterales</taxon>
        <taxon>Arcobacteraceae</taxon>
        <taxon>Aliarcobacter</taxon>
    </lineage>
</organism>
<evidence type="ECO:0000313" key="3">
    <source>
        <dbReference type="EMBL" id="RBQ29419.1"/>
    </source>
</evidence>
<dbReference type="Proteomes" id="UP000252669">
    <property type="component" value="Unassembled WGS sequence"/>
</dbReference>
<keyword evidence="3" id="KW-0282">Flagellum</keyword>
<feature type="coiled-coil region" evidence="1">
    <location>
        <begin position="135"/>
        <end position="162"/>
    </location>
</feature>
<dbReference type="OrthoDB" id="5337397at2"/>
<protein>
    <submittedName>
        <fullName evidence="3">Flagellar hook-length control protein FliK</fullName>
    </submittedName>
</protein>
<reference evidence="3 4" key="1">
    <citation type="submission" date="2017-10" db="EMBL/GenBank/DDBJ databases">
        <title>Genomics of the genus Arcobacter.</title>
        <authorList>
            <person name="Perez-Cataluna A."/>
            <person name="Figueras M.J."/>
        </authorList>
    </citation>
    <scope>NUCLEOTIDE SEQUENCE [LARGE SCALE GENOMIC DNA]</scope>
    <source>
        <strain evidence="3 4">CECT 9230</strain>
    </source>
</reference>
<sequence length="602" mass="68186">MLISNETALNILLANNNKVLNDVLKETDNKTLNNLLKQDKGQLSTIDAGKVLKEVFDNIKDGTKSNSSLENMLKNSNLFKDLGSVSTNISNLLDSVKDDENLQKFKPLLENFAKNLKDIDANSLKEQLKNSGIFLENKLTQNSNLSTKIENILQNISNLLKNIDTPQAKEINNLINNIIKNVSNPTFVSSGDLQTSLKNLTTALQNLNNALNNPQTQSLSNLVNELKTVLNQGTIVESKIENTPTQNQTPQLQTKTVENPIVNLANNQVQNSTSSQATNQLQNPSILETKNSINLQVKELLVQIKNDIIQNPTSVQNKNILPIIDNLLKINDFFSKPEVAIQNNQQPSQNISNLTNNLQNINLSTFSNNFTTNLSPLLNALKDSLQSQNPQNSQIQEHINTLIKKVEIVIQEQINNPTQNLKTNIKLEDDFKSVLLQMQDELSTKTDVKSQDALRTINNLITQVDYHQLTSIVSNSNYVYIPFFWEMLEDGTIEMKQKDEEKFFCQIKLTLKDFGKVDLMLSLYDENKLDMTIYAQREHFKIALRDNMQQLKIALNNVELIPINIKLLDMKDEEIKEEKPSNIYQQNYYNSESFGSKVDIKA</sequence>
<keyword evidence="3" id="KW-0966">Cell projection</keyword>
<dbReference type="InterPro" id="IPR021136">
    <property type="entry name" value="Flagellar_hook_control-like_C"/>
</dbReference>
<gene>
    <name evidence="3" type="ORF">CRU91_04865</name>
</gene>
<keyword evidence="1" id="KW-0175">Coiled coil</keyword>
<dbReference type="EMBL" id="PDKB01000006">
    <property type="protein sequence ID" value="RBQ29419.1"/>
    <property type="molecule type" value="Genomic_DNA"/>
</dbReference>
<dbReference type="Pfam" id="PF02120">
    <property type="entry name" value="Flg_hook"/>
    <property type="match status" value="1"/>
</dbReference>
<name>A0A366MVA3_9BACT</name>
<evidence type="ECO:0000256" key="1">
    <source>
        <dbReference type="SAM" id="Coils"/>
    </source>
</evidence>
<evidence type="ECO:0000259" key="2">
    <source>
        <dbReference type="Pfam" id="PF02120"/>
    </source>
</evidence>
<keyword evidence="4" id="KW-1185">Reference proteome</keyword>
<dbReference type="RefSeq" id="WP_113893954.1">
    <property type="nucleotide sequence ID" value="NZ_JANJGA010000006.1"/>
</dbReference>
<evidence type="ECO:0000313" key="4">
    <source>
        <dbReference type="Proteomes" id="UP000252669"/>
    </source>
</evidence>
<proteinExistence type="predicted"/>
<comment type="caution">
    <text evidence="3">The sequence shown here is derived from an EMBL/GenBank/DDBJ whole genome shotgun (WGS) entry which is preliminary data.</text>
</comment>
<feature type="domain" description="Flagellar hook-length control protein-like C-terminal" evidence="2">
    <location>
        <begin position="495"/>
        <end position="562"/>
    </location>
</feature>
<dbReference type="AlphaFoldDB" id="A0A366MVA3"/>
<keyword evidence="3" id="KW-0969">Cilium</keyword>
<accession>A0A366MVA3</accession>